<evidence type="ECO:0000256" key="4">
    <source>
        <dbReference type="SAM" id="Phobius"/>
    </source>
</evidence>
<dbReference type="Gene3D" id="1.10.10.60">
    <property type="entry name" value="Homeodomain-like"/>
    <property type="match status" value="2"/>
</dbReference>
<accession>A0AAJ1IEY4</accession>
<dbReference type="Pfam" id="PF12833">
    <property type="entry name" value="HTH_18"/>
    <property type="match status" value="1"/>
</dbReference>
<dbReference type="Proteomes" id="UP001221217">
    <property type="component" value="Unassembled WGS sequence"/>
</dbReference>
<feature type="domain" description="HTH araC/xylS-type" evidence="5">
    <location>
        <begin position="94"/>
        <end position="200"/>
    </location>
</feature>
<name>A0AAJ1IEY4_9SPIO</name>
<dbReference type="InterPro" id="IPR018060">
    <property type="entry name" value="HTH_AraC"/>
</dbReference>
<reference evidence="6 7" key="1">
    <citation type="submission" date="2022-12" db="EMBL/GenBank/DDBJ databases">
        <title>Metagenome assembled genome from gulf of manar.</title>
        <authorList>
            <person name="Kohli P."/>
            <person name="Pk S."/>
            <person name="Venkata Ramana C."/>
            <person name="Sasikala C."/>
        </authorList>
    </citation>
    <scope>NUCLEOTIDE SEQUENCE [LARGE SCALE GENOMIC DNA]</scope>
    <source>
        <strain evidence="6">JB008</strain>
    </source>
</reference>
<proteinExistence type="predicted"/>
<protein>
    <submittedName>
        <fullName evidence="6">Helix-turn-helix domain-containing protein</fullName>
    </submittedName>
</protein>
<evidence type="ECO:0000256" key="1">
    <source>
        <dbReference type="ARBA" id="ARBA00023015"/>
    </source>
</evidence>
<keyword evidence="2" id="KW-0238">DNA-binding</keyword>
<dbReference type="AlphaFoldDB" id="A0AAJ1IEY4"/>
<feature type="transmembrane region" description="Helical" evidence="4">
    <location>
        <begin position="47"/>
        <end position="65"/>
    </location>
</feature>
<gene>
    <name evidence="6" type="ORF">PQJ61_09065</name>
</gene>
<feature type="transmembrane region" description="Helical" evidence="4">
    <location>
        <begin position="21"/>
        <end position="41"/>
    </location>
</feature>
<evidence type="ECO:0000256" key="3">
    <source>
        <dbReference type="ARBA" id="ARBA00023163"/>
    </source>
</evidence>
<dbReference type="PANTHER" id="PTHR43280:SF29">
    <property type="entry name" value="ARAC-FAMILY TRANSCRIPTIONAL REGULATOR"/>
    <property type="match status" value="1"/>
</dbReference>
<dbReference type="EMBL" id="JAQQAL010000019">
    <property type="protein sequence ID" value="MDC7226899.1"/>
    <property type="molecule type" value="Genomic_DNA"/>
</dbReference>
<keyword evidence="4" id="KW-0472">Membrane</keyword>
<evidence type="ECO:0000313" key="7">
    <source>
        <dbReference type="Proteomes" id="UP001221217"/>
    </source>
</evidence>
<dbReference type="PROSITE" id="PS00041">
    <property type="entry name" value="HTH_ARAC_FAMILY_1"/>
    <property type="match status" value="1"/>
</dbReference>
<organism evidence="6 7">
    <name type="scientific">Candidatus Thalassospirochaeta sargassi</name>
    <dbReference type="NCBI Taxonomy" id="3119039"/>
    <lineage>
        <taxon>Bacteria</taxon>
        <taxon>Pseudomonadati</taxon>
        <taxon>Spirochaetota</taxon>
        <taxon>Spirochaetia</taxon>
        <taxon>Spirochaetales</taxon>
        <taxon>Spirochaetaceae</taxon>
        <taxon>Candidatus Thalassospirochaeta</taxon>
    </lineage>
</organism>
<keyword evidence="1" id="KW-0805">Transcription regulation</keyword>
<dbReference type="PROSITE" id="PS01124">
    <property type="entry name" value="HTH_ARAC_FAMILY_2"/>
    <property type="match status" value="1"/>
</dbReference>
<dbReference type="InterPro" id="IPR018062">
    <property type="entry name" value="HTH_AraC-typ_CS"/>
</dbReference>
<comment type="caution">
    <text evidence="6">The sequence shown here is derived from an EMBL/GenBank/DDBJ whole genome shotgun (WGS) entry which is preliminary data.</text>
</comment>
<keyword evidence="4" id="KW-0812">Transmembrane</keyword>
<evidence type="ECO:0000259" key="5">
    <source>
        <dbReference type="PROSITE" id="PS01124"/>
    </source>
</evidence>
<dbReference type="GO" id="GO:0043565">
    <property type="term" value="F:sequence-specific DNA binding"/>
    <property type="evidence" value="ECO:0007669"/>
    <property type="project" value="InterPro"/>
</dbReference>
<dbReference type="SMART" id="SM00342">
    <property type="entry name" value="HTH_ARAC"/>
    <property type="match status" value="1"/>
</dbReference>
<dbReference type="InterPro" id="IPR009057">
    <property type="entry name" value="Homeodomain-like_sf"/>
</dbReference>
<dbReference type="PRINTS" id="PR00032">
    <property type="entry name" value="HTHARAC"/>
</dbReference>
<sequence>MIFRLLRLYYQKLKTSEIKTLIHIIICSLVFSVALLLSETLWPNLQYIGHLAFLLIPMSFIFFLIRYPAYFNKAQEESQEIRYRNSQLGSVNKEEVVAGLDALLKQEKIYIDRTVTLSNLSSRLNISSAQLSEFLNSQYGTNFNNFINSYRIEEVKRILNNSPDTNVLETAFNCGFNSKSAFNTNFRKFTGLTPSEYKKKVSS</sequence>
<evidence type="ECO:0000313" key="6">
    <source>
        <dbReference type="EMBL" id="MDC7226899.1"/>
    </source>
</evidence>
<keyword evidence="4" id="KW-1133">Transmembrane helix</keyword>
<dbReference type="InterPro" id="IPR020449">
    <property type="entry name" value="Tscrpt_reg_AraC-type_HTH"/>
</dbReference>
<dbReference type="PANTHER" id="PTHR43280">
    <property type="entry name" value="ARAC-FAMILY TRANSCRIPTIONAL REGULATOR"/>
    <property type="match status" value="1"/>
</dbReference>
<keyword evidence="3" id="KW-0804">Transcription</keyword>
<dbReference type="SUPFAM" id="SSF46689">
    <property type="entry name" value="Homeodomain-like"/>
    <property type="match status" value="1"/>
</dbReference>
<evidence type="ECO:0000256" key="2">
    <source>
        <dbReference type="ARBA" id="ARBA00023125"/>
    </source>
</evidence>
<dbReference type="GO" id="GO:0003700">
    <property type="term" value="F:DNA-binding transcription factor activity"/>
    <property type="evidence" value="ECO:0007669"/>
    <property type="project" value="InterPro"/>
</dbReference>